<evidence type="ECO:0000256" key="3">
    <source>
        <dbReference type="ARBA" id="ARBA00023136"/>
    </source>
</evidence>
<dbReference type="Pfam" id="PF14041">
    <property type="entry name" value="Lipoprotein_21"/>
    <property type="match status" value="1"/>
</dbReference>
<name>A0A448I4U1_MYCCI</name>
<dbReference type="EMBL" id="LR134355">
    <property type="protein sequence ID" value="VEG47506.1"/>
    <property type="molecule type" value="Genomic_DNA"/>
</dbReference>
<sequence length="161" mass="16494">MIRAALTTALLGAAAVVPVTALAPAAAADTCGVNLAAPQISKAVATLPPYPGTDWPWSSDPSTIQGNFDPCATLSTALVTVERATGSSPTTALIFHHGQYLGTATSKAYGFTSLNGARTTDDTVVLNYKTPGACNACPPAAVHTVRYQWQGDHVAMLDPAP</sequence>
<evidence type="ECO:0000256" key="4">
    <source>
        <dbReference type="ARBA" id="ARBA00023139"/>
    </source>
</evidence>
<gene>
    <name evidence="7" type="ORF">NCTC10485_01787</name>
</gene>
<keyword evidence="5" id="KW-0449">Lipoprotein</keyword>
<dbReference type="OrthoDB" id="3254867at2"/>
<dbReference type="AlphaFoldDB" id="A0A448I4U1"/>
<evidence type="ECO:0000256" key="6">
    <source>
        <dbReference type="SAM" id="SignalP"/>
    </source>
</evidence>
<evidence type="ECO:0000313" key="8">
    <source>
        <dbReference type="Proteomes" id="UP000282551"/>
    </source>
</evidence>
<dbReference type="InterPro" id="IPR025971">
    <property type="entry name" value="LppP/LprE"/>
</dbReference>
<protein>
    <submittedName>
        <fullName evidence="7">Putative secreted protein</fullName>
    </submittedName>
</protein>
<keyword evidence="8" id="KW-1185">Reference proteome</keyword>
<keyword evidence="4" id="KW-0564">Palmitate</keyword>
<feature type="signal peptide" evidence="6">
    <location>
        <begin position="1"/>
        <end position="28"/>
    </location>
</feature>
<organism evidence="7 8">
    <name type="scientific">Mycolicibacterium chitae</name>
    <name type="common">Mycobacterium chitae</name>
    <dbReference type="NCBI Taxonomy" id="1792"/>
    <lineage>
        <taxon>Bacteria</taxon>
        <taxon>Bacillati</taxon>
        <taxon>Actinomycetota</taxon>
        <taxon>Actinomycetes</taxon>
        <taxon>Mycobacteriales</taxon>
        <taxon>Mycobacteriaceae</taxon>
        <taxon>Mycolicibacterium</taxon>
    </lineage>
</organism>
<accession>A0A448I4U1</accession>
<evidence type="ECO:0000256" key="2">
    <source>
        <dbReference type="ARBA" id="ARBA00022729"/>
    </source>
</evidence>
<proteinExistence type="predicted"/>
<evidence type="ECO:0000313" key="7">
    <source>
        <dbReference type="EMBL" id="VEG47506.1"/>
    </source>
</evidence>
<dbReference type="Proteomes" id="UP000282551">
    <property type="component" value="Chromosome"/>
</dbReference>
<keyword evidence="1" id="KW-1003">Cell membrane</keyword>
<feature type="chain" id="PRO_5038952202" evidence="6">
    <location>
        <begin position="29"/>
        <end position="161"/>
    </location>
</feature>
<evidence type="ECO:0000256" key="5">
    <source>
        <dbReference type="ARBA" id="ARBA00023288"/>
    </source>
</evidence>
<reference evidence="7 8" key="1">
    <citation type="submission" date="2018-12" db="EMBL/GenBank/DDBJ databases">
        <authorList>
            <consortium name="Pathogen Informatics"/>
        </authorList>
    </citation>
    <scope>NUCLEOTIDE SEQUENCE [LARGE SCALE GENOMIC DNA]</scope>
    <source>
        <strain evidence="7 8">NCTC10485</strain>
    </source>
</reference>
<keyword evidence="2 6" id="KW-0732">Signal</keyword>
<evidence type="ECO:0000256" key="1">
    <source>
        <dbReference type="ARBA" id="ARBA00022475"/>
    </source>
</evidence>
<dbReference type="RefSeq" id="WP_126333428.1">
    <property type="nucleotide sequence ID" value="NZ_AP022604.1"/>
</dbReference>
<keyword evidence="3" id="KW-0472">Membrane</keyword>